<reference evidence="1 2" key="1">
    <citation type="submission" date="2021-06" db="EMBL/GenBank/DDBJ databases">
        <title>Caerostris extrusa draft genome.</title>
        <authorList>
            <person name="Kono N."/>
            <person name="Arakawa K."/>
        </authorList>
    </citation>
    <scope>NUCLEOTIDE SEQUENCE [LARGE SCALE GENOMIC DNA]</scope>
</reference>
<accession>A0AAV4TBD8</accession>
<keyword evidence="2" id="KW-1185">Reference proteome</keyword>
<dbReference type="AlphaFoldDB" id="A0AAV4TBD8"/>
<organism evidence="1 2">
    <name type="scientific">Caerostris extrusa</name>
    <name type="common">Bark spider</name>
    <name type="synonym">Caerostris bankana</name>
    <dbReference type="NCBI Taxonomy" id="172846"/>
    <lineage>
        <taxon>Eukaryota</taxon>
        <taxon>Metazoa</taxon>
        <taxon>Ecdysozoa</taxon>
        <taxon>Arthropoda</taxon>
        <taxon>Chelicerata</taxon>
        <taxon>Arachnida</taxon>
        <taxon>Araneae</taxon>
        <taxon>Araneomorphae</taxon>
        <taxon>Entelegynae</taxon>
        <taxon>Araneoidea</taxon>
        <taxon>Araneidae</taxon>
        <taxon>Caerostris</taxon>
    </lineage>
</organism>
<proteinExistence type="predicted"/>
<gene>
    <name evidence="1" type="ORF">CEXT_614441</name>
</gene>
<evidence type="ECO:0000313" key="2">
    <source>
        <dbReference type="Proteomes" id="UP001054945"/>
    </source>
</evidence>
<evidence type="ECO:0000313" key="1">
    <source>
        <dbReference type="EMBL" id="GIY43958.1"/>
    </source>
</evidence>
<sequence>MDEMFLDRSNPDDSLHSVNGYDYNLDDGGRSSSVSQGCNVCGWDGIGYWVFFPSFLNGRGNCVAQSHSCHKCNGVEDNGNVQSMCP</sequence>
<comment type="caution">
    <text evidence="1">The sequence shown here is derived from an EMBL/GenBank/DDBJ whole genome shotgun (WGS) entry which is preliminary data.</text>
</comment>
<dbReference type="Proteomes" id="UP001054945">
    <property type="component" value="Unassembled WGS sequence"/>
</dbReference>
<name>A0AAV4TBD8_CAEEX</name>
<dbReference type="EMBL" id="BPLR01011065">
    <property type="protein sequence ID" value="GIY43958.1"/>
    <property type="molecule type" value="Genomic_DNA"/>
</dbReference>
<protein>
    <submittedName>
        <fullName evidence="1">Uncharacterized protein</fullName>
    </submittedName>
</protein>